<sequence>MFIENNKIKMKIRILYLSHTITALMIFAFRIFYRQTNENVFNNFYKLFNYKIPEIKSAIYFFLIMSLIANGFLNKGKVINQIIILLLLIINCLIIALSIKTW</sequence>
<evidence type="ECO:0000313" key="2">
    <source>
        <dbReference type="EMBL" id="KXH80464.1"/>
    </source>
</evidence>
<feature type="transmembrane region" description="Helical" evidence="1">
    <location>
        <begin position="82"/>
        <end position="99"/>
    </location>
</feature>
<reference evidence="3" key="1">
    <citation type="submission" date="2015-12" db="EMBL/GenBank/DDBJ databases">
        <title>Genome sequence of a biocontrol rhizobacterium Chryseobacterium kwangjuense strain KJ1R5 isolated from pepper (Capsicum annuum L.).</title>
        <authorList>
            <person name="Jeong J.-J."/>
            <person name="Park H."/>
            <person name="Mannaa M."/>
            <person name="Sang M.K."/>
            <person name="Choi I.-G."/>
            <person name="Kim K.D."/>
        </authorList>
    </citation>
    <scope>NUCLEOTIDE SEQUENCE [LARGE SCALE GENOMIC DNA]</scope>
    <source>
        <strain evidence="3">KJ1R5</strain>
    </source>
</reference>
<keyword evidence="1" id="KW-0472">Membrane</keyword>
<feature type="transmembrane region" description="Helical" evidence="1">
    <location>
        <begin position="53"/>
        <end position="73"/>
    </location>
</feature>
<dbReference type="EMBL" id="LPUR01000017">
    <property type="protein sequence ID" value="KXH80464.1"/>
    <property type="molecule type" value="Genomic_DNA"/>
</dbReference>
<gene>
    <name evidence="2" type="ORF">AU378_18880</name>
</gene>
<keyword evidence="1" id="KW-1133">Transmembrane helix</keyword>
<name>A0A135W6B1_9FLAO</name>
<reference evidence="2 3" key="2">
    <citation type="journal article" date="2016" name="Genome Announc.">
        <title>Draft Genome Sequence of a Biocontrol Rhizobacterium, Chryseobacterium kwangjuense Strain KJ1R5, Isolated from Pepper (Capsicum annuum).</title>
        <authorList>
            <person name="Jeong J.J."/>
            <person name="Park H."/>
            <person name="Park B.H."/>
            <person name="Mannaa M."/>
            <person name="Sang M.K."/>
            <person name="Choi I.G."/>
            <person name="Kim K.D."/>
        </authorList>
    </citation>
    <scope>NUCLEOTIDE SEQUENCE [LARGE SCALE GENOMIC DNA]</scope>
    <source>
        <strain evidence="2 3">KJ1R5</strain>
    </source>
</reference>
<evidence type="ECO:0000256" key="1">
    <source>
        <dbReference type="SAM" id="Phobius"/>
    </source>
</evidence>
<feature type="transmembrane region" description="Helical" evidence="1">
    <location>
        <begin position="12"/>
        <end position="33"/>
    </location>
</feature>
<keyword evidence="1" id="KW-0812">Transmembrane</keyword>
<protein>
    <submittedName>
        <fullName evidence="2">Uncharacterized protein</fullName>
    </submittedName>
</protein>
<dbReference type="AlphaFoldDB" id="A0A135W6B1"/>
<organism evidence="2 3">
    <name type="scientific">Chryseobacterium kwangjuense</name>
    <dbReference type="NCBI Taxonomy" id="267125"/>
    <lineage>
        <taxon>Bacteria</taxon>
        <taxon>Pseudomonadati</taxon>
        <taxon>Bacteroidota</taxon>
        <taxon>Flavobacteriia</taxon>
        <taxon>Flavobacteriales</taxon>
        <taxon>Weeksellaceae</taxon>
        <taxon>Chryseobacterium group</taxon>
        <taxon>Chryseobacterium</taxon>
    </lineage>
</organism>
<proteinExistence type="predicted"/>
<comment type="caution">
    <text evidence="2">The sequence shown here is derived from an EMBL/GenBank/DDBJ whole genome shotgun (WGS) entry which is preliminary data.</text>
</comment>
<evidence type="ECO:0000313" key="3">
    <source>
        <dbReference type="Proteomes" id="UP000070513"/>
    </source>
</evidence>
<dbReference type="Proteomes" id="UP000070513">
    <property type="component" value="Unassembled WGS sequence"/>
</dbReference>
<accession>A0A135W6B1</accession>